<reference evidence="1 2" key="1">
    <citation type="submission" date="2015-08" db="EMBL/GenBank/DDBJ databases">
        <title>Genome sequencing of Penicillium nordicum.</title>
        <authorList>
            <person name="Nguyen H.D."/>
            <person name="Seifert K.A."/>
        </authorList>
    </citation>
    <scope>NUCLEOTIDE SEQUENCE [LARGE SCALE GENOMIC DNA]</scope>
    <source>
        <strain evidence="1 2">DAOMC 185683</strain>
    </source>
</reference>
<proteinExistence type="predicted"/>
<gene>
    <name evidence="1" type="ORF">ACN38_g3974</name>
</gene>
<evidence type="ECO:0000313" key="1">
    <source>
        <dbReference type="EMBL" id="KOS45085.1"/>
    </source>
</evidence>
<dbReference type="AlphaFoldDB" id="A0A0M9WHH9"/>
<dbReference type="Proteomes" id="UP000037696">
    <property type="component" value="Unassembled WGS sequence"/>
</dbReference>
<accession>A0A0M9WHH9</accession>
<comment type="caution">
    <text evidence="1">The sequence shown here is derived from an EMBL/GenBank/DDBJ whole genome shotgun (WGS) entry which is preliminary data.</text>
</comment>
<name>A0A0M9WHH9_9EURO</name>
<organism evidence="1 2">
    <name type="scientific">Penicillium nordicum</name>
    <dbReference type="NCBI Taxonomy" id="229535"/>
    <lineage>
        <taxon>Eukaryota</taxon>
        <taxon>Fungi</taxon>
        <taxon>Dikarya</taxon>
        <taxon>Ascomycota</taxon>
        <taxon>Pezizomycotina</taxon>
        <taxon>Eurotiomycetes</taxon>
        <taxon>Eurotiomycetidae</taxon>
        <taxon>Eurotiales</taxon>
        <taxon>Aspergillaceae</taxon>
        <taxon>Penicillium</taxon>
    </lineage>
</organism>
<protein>
    <submittedName>
        <fullName evidence="1">Uncharacterized protein</fullName>
    </submittedName>
</protein>
<evidence type="ECO:0000313" key="2">
    <source>
        <dbReference type="Proteomes" id="UP000037696"/>
    </source>
</evidence>
<dbReference type="EMBL" id="LHQQ01000049">
    <property type="protein sequence ID" value="KOS45085.1"/>
    <property type="molecule type" value="Genomic_DNA"/>
</dbReference>
<keyword evidence="2" id="KW-1185">Reference proteome</keyword>
<sequence length="68" mass="8066">MDVLPSTFEIFPPMFKVLILKPKKINYLNFLGFTNSIQPKMVRRFPRQMSKQDPFPGSVPWRAPAWKR</sequence>